<keyword evidence="5 7" id="KW-0472">Membrane</keyword>
<accession>Q2RPU2</accession>
<feature type="transmembrane region" description="Helical" evidence="7">
    <location>
        <begin position="537"/>
        <end position="555"/>
    </location>
</feature>
<dbReference type="PANTHER" id="PTHR32234:SF3">
    <property type="entry name" value="SUPPRESSION OF COPPER SENSITIVITY PROTEIN"/>
    <property type="match status" value="1"/>
</dbReference>
<dbReference type="InterPro" id="IPR035671">
    <property type="entry name" value="DsbD_gamma"/>
</dbReference>
<dbReference type="Gene3D" id="3.40.30.10">
    <property type="entry name" value="Glutaredoxin"/>
    <property type="match status" value="1"/>
</dbReference>
<evidence type="ECO:0000256" key="3">
    <source>
        <dbReference type="ARBA" id="ARBA00022748"/>
    </source>
</evidence>
<dbReference type="HOGENOM" id="CLU_014657_1_1_5"/>
<dbReference type="PATRIC" id="fig|269796.9.peg.3169"/>
<feature type="transmembrane region" description="Helical" evidence="7">
    <location>
        <begin position="309"/>
        <end position="335"/>
    </location>
</feature>
<dbReference type="GO" id="GO:0016020">
    <property type="term" value="C:membrane"/>
    <property type="evidence" value="ECO:0007669"/>
    <property type="project" value="UniProtKB-SubCell"/>
</dbReference>
<dbReference type="GO" id="GO:0015035">
    <property type="term" value="F:protein-disulfide reductase activity"/>
    <property type="evidence" value="ECO:0007669"/>
    <property type="project" value="TreeGrafter"/>
</dbReference>
<evidence type="ECO:0000256" key="5">
    <source>
        <dbReference type="ARBA" id="ARBA00023136"/>
    </source>
</evidence>
<dbReference type="Pfam" id="PF13899">
    <property type="entry name" value="Thioredoxin_7"/>
    <property type="match status" value="1"/>
</dbReference>
<proteinExistence type="predicted"/>
<evidence type="ECO:0000256" key="6">
    <source>
        <dbReference type="SAM" id="MobiDB-lite"/>
    </source>
</evidence>
<feature type="region of interest" description="Disordered" evidence="6">
    <location>
        <begin position="275"/>
        <end position="300"/>
    </location>
</feature>
<dbReference type="Pfam" id="PF02683">
    <property type="entry name" value="DsbD_TM"/>
    <property type="match status" value="1"/>
</dbReference>
<dbReference type="InterPro" id="IPR028250">
    <property type="entry name" value="DsbDN"/>
</dbReference>
<organism evidence="11 12">
    <name type="scientific">Rhodospirillum rubrum (strain ATCC 11170 / ATH 1.1.1 / DSM 467 / LMG 4362 / NCIMB 8255 / S1)</name>
    <dbReference type="NCBI Taxonomy" id="269796"/>
    <lineage>
        <taxon>Bacteria</taxon>
        <taxon>Pseudomonadati</taxon>
        <taxon>Pseudomonadota</taxon>
        <taxon>Alphaproteobacteria</taxon>
        <taxon>Rhodospirillales</taxon>
        <taxon>Rhodospirillaceae</taxon>
        <taxon>Rhodospirillum</taxon>
    </lineage>
</organism>
<feature type="transmembrane region" description="Helical" evidence="7">
    <location>
        <begin position="513"/>
        <end position="531"/>
    </location>
</feature>
<dbReference type="RefSeq" id="WP_011390806.1">
    <property type="nucleotide sequence ID" value="NC_007643.1"/>
</dbReference>
<feature type="chain" id="PRO_5004214733" evidence="8">
    <location>
        <begin position="21"/>
        <end position="715"/>
    </location>
</feature>
<feature type="transmembrane region" description="Helical" evidence="7">
    <location>
        <begin position="473"/>
        <end position="493"/>
    </location>
</feature>
<feature type="signal peptide" evidence="8">
    <location>
        <begin position="1"/>
        <end position="20"/>
    </location>
</feature>
<dbReference type="EnsemblBacteria" id="ABC23853">
    <property type="protein sequence ID" value="ABC23853"/>
    <property type="gene ID" value="Rru_A3058"/>
</dbReference>
<feature type="transmembrane region" description="Helical" evidence="7">
    <location>
        <begin position="436"/>
        <end position="467"/>
    </location>
</feature>
<keyword evidence="12" id="KW-1185">Reference proteome</keyword>
<dbReference type="KEGG" id="rru:Rru_A3058"/>
<dbReference type="eggNOG" id="COG4233">
    <property type="taxonomic scope" value="Bacteria"/>
</dbReference>
<keyword evidence="2 7" id="KW-0812">Transmembrane</keyword>
<evidence type="ECO:0000259" key="10">
    <source>
        <dbReference type="Pfam" id="PF11412"/>
    </source>
</evidence>
<reference evidence="11 12" key="1">
    <citation type="journal article" date="2011" name="Stand. Genomic Sci.">
        <title>Complete genome sequence of Rhodospirillum rubrum type strain (S1).</title>
        <authorList>
            <person name="Munk A.C."/>
            <person name="Copeland A."/>
            <person name="Lucas S."/>
            <person name="Lapidus A."/>
            <person name="Del Rio T.G."/>
            <person name="Barry K."/>
            <person name="Detter J.C."/>
            <person name="Hammon N."/>
            <person name="Israni S."/>
            <person name="Pitluck S."/>
            <person name="Brettin T."/>
            <person name="Bruce D."/>
            <person name="Han C."/>
            <person name="Tapia R."/>
            <person name="Gilna P."/>
            <person name="Schmutz J."/>
            <person name="Larimer F."/>
            <person name="Land M."/>
            <person name="Kyrpides N.C."/>
            <person name="Mavromatis K."/>
            <person name="Richardson P."/>
            <person name="Rohde M."/>
            <person name="Goker M."/>
            <person name="Klenk H.P."/>
            <person name="Zhang Y."/>
            <person name="Roberts G.P."/>
            <person name="Reslewic S."/>
            <person name="Schwartz D.C."/>
        </authorList>
    </citation>
    <scope>NUCLEOTIDE SEQUENCE [LARGE SCALE GENOMIC DNA]</scope>
    <source>
        <strain evidence="12">ATCC 11170 / ATH 1.1.1 / DSM 467 / LMG 4362 / NCIMB 8255 / S1</strain>
    </source>
</reference>
<keyword evidence="4 7" id="KW-1133">Transmembrane helix</keyword>
<sequence length="715" mass="72961">MSRFLLALCLFLGLCLPAQAQGNDPGASAWVEKSHSRMRLISAVSAAGKAEEIALGLQVELAPHWKIYWRSPGDAGYPPSFDWTGSLNLAGATPRWPVPTRFSVLGIETVGYEHQVILPLMARLERPGDPLILRLAVDYLICAEVCVPDRGDFTLIVPPGPSGASPQAQALARFLAQVPGPSPSHGITVDEAVIETGGVVRVAVRADPPLAAPDLFVEAPAGMAFARPQVTVEEGGGRAVLRAGVVGGDALIGQSLPVLVADGVRGVEAGVDTRRALAPPAGAGDPRPTALGGESGGETGAPGAPTGPLAFLAMVSVALLGGLILNLMPCVLPVLSLKILGLVGHGGGAPRAARLSFLATSAGIIASFLVLALAAIGLKTAGMAVGWGIQFQQPLFLSGMVVLLALFAANLWGLFEIGLPGAVSGLGGQGRAGSSLSGAFATGAFATVLATPCSAPFLGTAVGFALARGPFEILAIFLALGLGMALPYLLVALRPQIATRLPRPGRWMLRLKAVLGAVLCLTALWLLSVLAVQIGAVWAAVIGGLLAVALGVRALRPISRLSGGVAALLGIAALALPALPLPALSLPMAAPSQALEETAWGRWSPEAVARLVAEGKTVLVDVTAQWCVTCKVNKATVLDAAPTRALLDSGRLSGLRADWTRPDPAIAAYLASFGRFGIPFNAVYGPGAPQGIALPELLSENALLEAVARAAGPSS</sequence>
<dbReference type="GO" id="GO:0045454">
    <property type="term" value="P:cell redox homeostasis"/>
    <property type="evidence" value="ECO:0007669"/>
    <property type="project" value="TreeGrafter"/>
</dbReference>
<feature type="transmembrane region" description="Helical" evidence="7">
    <location>
        <begin position="355"/>
        <end position="376"/>
    </location>
</feature>
<dbReference type="PANTHER" id="PTHR32234">
    <property type="entry name" value="THIOL:DISULFIDE INTERCHANGE PROTEIN DSBD"/>
    <property type="match status" value="1"/>
</dbReference>
<dbReference type="InterPro" id="IPR036249">
    <property type="entry name" value="Thioredoxin-like_sf"/>
</dbReference>
<dbReference type="STRING" id="269796.Rru_A3058"/>
<dbReference type="SUPFAM" id="SSF52833">
    <property type="entry name" value="Thioredoxin-like"/>
    <property type="match status" value="1"/>
</dbReference>
<evidence type="ECO:0000256" key="2">
    <source>
        <dbReference type="ARBA" id="ARBA00022692"/>
    </source>
</evidence>
<dbReference type="AlphaFoldDB" id="Q2RPU2"/>
<keyword evidence="8" id="KW-0732">Signal</keyword>
<evidence type="ECO:0000256" key="4">
    <source>
        <dbReference type="ARBA" id="ARBA00022989"/>
    </source>
</evidence>
<dbReference type="CDD" id="cd02953">
    <property type="entry name" value="DsbDgamma"/>
    <property type="match status" value="1"/>
</dbReference>
<gene>
    <name evidence="11" type="ordered locus">Rru_A3058</name>
</gene>
<evidence type="ECO:0000256" key="1">
    <source>
        <dbReference type="ARBA" id="ARBA00004141"/>
    </source>
</evidence>
<keyword evidence="3" id="KW-0201">Cytochrome c-type biogenesis</keyword>
<feature type="transmembrane region" description="Helical" evidence="7">
    <location>
        <begin position="396"/>
        <end position="415"/>
    </location>
</feature>
<evidence type="ECO:0000256" key="8">
    <source>
        <dbReference type="SAM" id="SignalP"/>
    </source>
</evidence>
<feature type="transmembrane region" description="Helical" evidence="7">
    <location>
        <begin position="567"/>
        <end position="589"/>
    </location>
</feature>
<comment type="subcellular location">
    <subcellularLocation>
        <location evidence="1">Membrane</location>
        <topology evidence="1">Multi-pass membrane protein</topology>
    </subcellularLocation>
</comment>
<feature type="domain" description="Cytochrome C biogenesis protein transmembrane" evidence="9">
    <location>
        <begin position="313"/>
        <end position="528"/>
    </location>
</feature>
<dbReference type="InterPro" id="IPR003834">
    <property type="entry name" value="Cyt_c_assmbl_TM_dom"/>
</dbReference>
<name>Q2RPU2_RHORT</name>
<dbReference type="eggNOG" id="COG4232">
    <property type="taxonomic scope" value="Bacteria"/>
</dbReference>
<dbReference type="EMBL" id="CP000230">
    <property type="protein sequence ID" value="ABC23853.1"/>
    <property type="molecule type" value="Genomic_DNA"/>
</dbReference>
<dbReference type="Pfam" id="PF11412">
    <property type="entry name" value="DsbD_N"/>
    <property type="match status" value="1"/>
</dbReference>
<feature type="domain" description="Thiol:disulfide interchange protein DsbD N-terminal" evidence="10">
    <location>
        <begin position="45"/>
        <end position="156"/>
    </location>
</feature>
<evidence type="ECO:0000256" key="7">
    <source>
        <dbReference type="SAM" id="Phobius"/>
    </source>
</evidence>
<dbReference type="PhylomeDB" id="Q2RPU2"/>
<evidence type="ECO:0000313" key="11">
    <source>
        <dbReference type="EMBL" id="ABC23853.1"/>
    </source>
</evidence>
<evidence type="ECO:0000259" key="9">
    <source>
        <dbReference type="Pfam" id="PF02683"/>
    </source>
</evidence>
<evidence type="ECO:0000313" key="12">
    <source>
        <dbReference type="Proteomes" id="UP000001929"/>
    </source>
</evidence>
<protein>
    <submittedName>
        <fullName evidence="11">Suppressor for copper-sensitivity B</fullName>
    </submittedName>
</protein>
<dbReference type="Proteomes" id="UP000001929">
    <property type="component" value="Chromosome"/>
</dbReference>
<dbReference type="GO" id="GO:0017004">
    <property type="term" value="P:cytochrome complex assembly"/>
    <property type="evidence" value="ECO:0007669"/>
    <property type="project" value="UniProtKB-KW"/>
</dbReference>